<dbReference type="EMBL" id="CP158299">
    <property type="protein sequence ID" value="XBV85968.1"/>
    <property type="molecule type" value="Genomic_DNA"/>
</dbReference>
<dbReference type="KEGG" id="dsc:ABOD76_06595"/>
<evidence type="ECO:0008006" key="3">
    <source>
        <dbReference type="Google" id="ProtNLM"/>
    </source>
</evidence>
<feature type="signal peptide" evidence="1">
    <location>
        <begin position="1"/>
        <end position="19"/>
    </location>
</feature>
<dbReference type="AlphaFoldDB" id="A0AAU7UCF5"/>
<accession>A0AAU7UCF5</accession>
<name>A0AAU7UCF5_9DEIO</name>
<proteinExistence type="predicted"/>
<gene>
    <name evidence="2" type="ORF">ABOD76_06595</name>
</gene>
<evidence type="ECO:0000256" key="1">
    <source>
        <dbReference type="SAM" id="SignalP"/>
    </source>
</evidence>
<evidence type="ECO:0000313" key="2">
    <source>
        <dbReference type="EMBL" id="XBV85968.1"/>
    </source>
</evidence>
<protein>
    <recommendedName>
        <fullName evidence="3">Lipoprotein</fullName>
    </recommendedName>
</protein>
<feature type="chain" id="PRO_5044009027" description="Lipoprotein" evidence="1">
    <location>
        <begin position="20"/>
        <end position="264"/>
    </location>
</feature>
<reference evidence="2" key="1">
    <citation type="submission" date="2024-06" db="EMBL/GenBank/DDBJ databases">
        <title>Draft Genome Sequence of Deinococcus sonorensis Type Strain KR-87, a Biofilm Producing Representative of the Genus Deinococcus.</title>
        <authorList>
            <person name="Boren L.S."/>
            <person name="Grosso R.A."/>
            <person name="Hugenberg-Cox A.N."/>
            <person name="Hill J.T.E."/>
            <person name="Albert C.M."/>
            <person name="Tuohy J.M."/>
        </authorList>
    </citation>
    <scope>NUCLEOTIDE SEQUENCE</scope>
    <source>
        <strain evidence="2">KR-87</strain>
    </source>
</reference>
<dbReference type="RefSeq" id="WP_350244016.1">
    <property type="nucleotide sequence ID" value="NZ_CP158299.1"/>
</dbReference>
<sequence length="264" mass="28100">MKKHLYVLSAVALPIVLIACSSPPLPSPSVSTPSVPVPSIAPLTVLNGRVEGQERWTADGTATVQLMDARLRDIASASAPVAADGTFNMTPPDAAAVAPLLQGLPIDPTDPWCKGTLTMTPVAGLLEVDAAGLFHAGYFMGVLKTSRTNPTIHDTDGSVIYGTTARHWMYADQATRISGADICGPASVSRTFQMDLNLQKGWNAIEFTYITKQSLDSQHTETLTYTNSTNAELVWFDNAWLPLATAPATMTGARDLKNSVPNGF</sequence>
<organism evidence="2">
    <name type="scientific">Deinococcus sonorensis KR-87</name>
    <dbReference type="NCBI Taxonomy" id="694439"/>
    <lineage>
        <taxon>Bacteria</taxon>
        <taxon>Thermotogati</taxon>
        <taxon>Deinococcota</taxon>
        <taxon>Deinococci</taxon>
        <taxon>Deinococcales</taxon>
        <taxon>Deinococcaceae</taxon>
        <taxon>Deinococcus</taxon>
    </lineage>
</organism>
<dbReference type="PROSITE" id="PS51257">
    <property type="entry name" value="PROKAR_LIPOPROTEIN"/>
    <property type="match status" value="1"/>
</dbReference>
<keyword evidence="1" id="KW-0732">Signal</keyword>